<feature type="transmembrane region" description="Helical" evidence="1">
    <location>
        <begin position="102"/>
        <end position="131"/>
    </location>
</feature>
<gene>
    <name evidence="2" type="ORF">C7460_11226</name>
</gene>
<keyword evidence="3" id="KW-1185">Reference proteome</keyword>
<sequence length="138" mass="15200">MNKLKFLIAGILFGIILTKSEVISWFRIYEMFRFESFHMYGVIGSAVGLGIVAVQIIKRLQIKDFSGKPIVIPDKQMRFWPSLLGGTIFGLGWALTGACPGPIYTIIGNGFLVFIVVLASAVIGTLTYGLVMDKLPQK</sequence>
<evidence type="ECO:0000256" key="1">
    <source>
        <dbReference type="SAM" id="Phobius"/>
    </source>
</evidence>
<comment type="caution">
    <text evidence="2">The sequence shown here is derived from an EMBL/GenBank/DDBJ whole genome shotgun (WGS) entry which is preliminary data.</text>
</comment>
<organism evidence="2 3">
    <name type="scientific">Marinoscillum furvescens DSM 4134</name>
    <dbReference type="NCBI Taxonomy" id="1122208"/>
    <lineage>
        <taxon>Bacteria</taxon>
        <taxon>Pseudomonadati</taxon>
        <taxon>Bacteroidota</taxon>
        <taxon>Cytophagia</taxon>
        <taxon>Cytophagales</taxon>
        <taxon>Reichenbachiellaceae</taxon>
        <taxon>Marinoscillum</taxon>
    </lineage>
</organism>
<reference evidence="2 3" key="1">
    <citation type="submission" date="2018-07" db="EMBL/GenBank/DDBJ databases">
        <title>Genomic Encyclopedia of Type Strains, Phase IV (KMG-IV): sequencing the most valuable type-strain genomes for metagenomic binning, comparative biology and taxonomic classification.</title>
        <authorList>
            <person name="Goeker M."/>
        </authorList>
    </citation>
    <scope>NUCLEOTIDE SEQUENCE [LARGE SCALE GENOMIC DNA]</scope>
    <source>
        <strain evidence="2 3">DSM 4134</strain>
    </source>
</reference>
<keyword evidence="1" id="KW-0472">Membrane</keyword>
<feature type="transmembrane region" description="Helical" evidence="1">
    <location>
        <begin position="36"/>
        <end position="57"/>
    </location>
</feature>
<proteinExistence type="predicted"/>
<dbReference type="InterPro" id="IPR046513">
    <property type="entry name" value="DUF6691"/>
</dbReference>
<accession>A0A3D9L445</accession>
<dbReference type="AlphaFoldDB" id="A0A3D9L445"/>
<feature type="transmembrane region" description="Helical" evidence="1">
    <location>
        <begin position="78"/>
        <end position="96"/>
    </location>
</feature>
<keyword evidence="1" id="KW-1133">Transmembrane helix</keyword>
<dbReference type="EMBL" id="QREG01000012">
    <property type="protein sequence ID" value="RED97417.1"/>
    <property type="molecule type" value="Genomic_DNA"/>
</dbReference>
<dbReference type="Pfam" id="PF20398">
    <property type="entry name" value="DUF6691"/>
    <property type="match status" value="1"/>
</dbReference>
<dbReference type="RefSeq" id="WP_115868574.1">
    <property type="nucleotide sequence ID" value="NZ_QREG01000012.1"/>
</dbReference>
<name>A0A3D9L445_MARFU</name>
<protein>
    <submittedName>
        <fullName evidence="2">Uncharacterized protein</fullName>
    </submittedName>
</protein>
<keyword evidence="1" id="KW-0812">Transmembrane</keyword>
<dbReference type="OrthoDB" id="9790409at2"/>
<evidence type="ECO:0000313" key="2">
    <source>
        <dbReference type="EMBL" id="RED97417.1"/>
    </source>
</evidence>
<dbReference type="Proteomes" id="UP000256779">
    <property type="component" value="Unassembled WGS sequence"/>
</dbReference>
<evidence type="ECO:0000313" key="3">
    <source>
        <dbReference type="Proteomes" id="UP000256779"/>
    </source>
</evidence>